<protein>
    <submittedName>
        <fullName evidence="2">Uncharacterized protein</fullName>
    </submittedName>
</protein>
<dbReference type="RefSeq" id="WP_394834445.1">
    <property type="nucleotide sequence ID" value="NZ_CP089929.1"/>
</dbReference>
<dbReference type="Proteomes" id="UP001374803">
    <property type="component" value="Chromosome"/>
</dbReference>
<feature type="region of interest" description="Disordered" evidence="1">
    <location>
        <begin position="97"/>
        <end position="120"/>
    </location>
</feature>
<reference evidence="2" key="1">
    <citation type="submission" date="2021-12" db="EMBL/GenBank/DDBJ databases">
        <title>Discovery of the Pendulisporaceae a myxobacterial family with distinct sporulation behavior and unique specialized metabolism.</title>
        <authorList>
            <person name="Garcia R."/>
            <person name="Popoff A."/>
            <person name="Bader C.D."/>
            <person name="Loehr J."/>
            <person name="Walesch S."/>
            <person name="Walt C."/>
            <person name="Boldt J."/>
            <person name="Bunk B."/>
            <person name="Haeckl F.J.F.P.J."/>
            <person name="Gunesch A.P."/>
            <person name="Birkelbach J."/>
            <person name="Nuebel U."/>
            <person name="Pietschmann T."/>
            <person name="Bach T."/>
            <person name="Mueller R."/>
        </authorList>
    </citation>
    <scope>NUCLEOTIDE SEQUENCE</scope>
    <source>
        <strain evidence="2">MSr11367</strain>
    </source>
</reference>
<gene>
    <name evidence="2" type="ORF">LVJ94_48905</name>
</gene>
<proteinExistence type="predicted"/>
<sequence length="217" mass="23039">MSVLPPEDELRRLIALEKCADDDPEPVRANLSARLTPLLDARPSALRSPRGRIVRWSIGSFVAGAAAGAVAHAAFSTPDPRVEVRYVDRVVTVERPVDAGASPPPEIAPAPSTKPARPSAPVTAAVDTDLARERQLIDKARSALVRGDAPAALFAVEEHANAFPRGQLAEMREAVAVQALAKAGRDDLARARAKRFHQTFPASVFGPVVDDAISSIP</sequence>
<organism evidence="2 3">
    <name type="scientific">Pendulispora rubella</name>
    <dbReference type="NCBI Taxonomy" id="2741070"/>
    <lineage>
        <taxon>Bacteria</taxon>
        <taxon>Pseudomonadati</taxon>
        <taxon>Myxococcota</taxon>
        <taxon>Myxococcia</taxon>
        <taxon>Myxococcales</taxon>
        <taxon>Sorangiineae</taxon>
        <taxon>Pendulisporaceae</taxon>
        <taxon>Pendulispora</taxon>
    </lineage>
</organism>
<name>A0ABZ2L229_9BACT</name>
<dbReference type="EMBL" id="CP089983">
    <property type="protein sequence ID" value="WXB04802.1"/>
    <property type="molecule type" value="Genomic_DNA"/>
</dbReference>
<evidence type="ECO:0000313" key="2">
    <source>
        <dbReference type="EMBL" id="WXB04802.1"/>
    </source>
</evidence>
<keyword evidence="3" id="KW-1185">Reference proteome</keyword>
<evidence type="ECO:0000256" key="1">
    <source>
        <dbReference type="SAM" id="MobiDB-lite"/>
    </source>
</evidence>
<evidence type="ECO:0000313" key="3">
    <source>
        <dbReference type="Proteomes" id="UP001374803"/>
    </source>
</evidence>
<accession>A0ABZ2L229</accession>